<dbReference type="PANTHER" id="PTHR47933">
    <property type="entry name" value="PENTATRICOPEPTIDE REPEAT-CONTAINING PROTEIN 1, MITOCHONDRIAL"/>
    <property type="match status" value="1"/>
</dbReference>
<sequence>MVRKLAIWRSRTKAFTRSSRTFFFSLNLLQNRTFCYNTPQPQPFNAETICRVLFANRTSTVDASLANIPVDMSPELAVDVLKKLSNAGVLALSFFRWAEKQQGFKHTTESFHELIESLGKIRQFKMIWTLLAEMNSKKLLTRETFSLISRRYARARKVKEAVEAFEKMQQFGMKPQVSDFNRLIDVLCKSKNVEKAQEVFDKMRHRKIVPDLKTYTILLEGWGTQGNLLRVDEAKKYESAVGLYHEMVAKGVKPSPHIYCTLINGLGSDKRLDEALRFFEMSKASGFPPEGPTYNAVIGAYCWSAKMEDAYRVVGEMKDFRIGPTSRTYDIILHHLIKARRNQEAYSVFRRMSDEFHCEPSVSTYEIIVRMFCNEGRLDSAMEVWDQMKSKGILPGMHMFSTWIVALCNEGRLDEACRYFQEMLDMGIRPPPQLFSSFKQALIDEGMENTAVHFALKIDKLRKTPLIA</sequence>
<dbReference type="Pfam" id="PF01535">
    <property type="entry name" value="PPR"/>
    <property type="match status" value="2"/>
</dbReference>
<evidence type="ECO:0000256" key="2">
    <source>
        <dbReference type="ARBA" id="ARBA00022737"/>
    </source>
</evidence>
<comment type="caution">
    <text evidence="5">The sequence shown here is derived from an EMBL/GenBank/DDBJ whole genome shotgun (WGS) entry which is preliminary data.</text>
</comment>
<dbReference type="InterPro" id="IPR002885">
    <property type="entry name" value="PPR_rpt"/>
</dbReference>
<feature type="repeat" description="PPR" evidence="3">
    <location>
        <begin position="396"/>
        <end position="430"/>
    </location>
</feature>
<keyword evidence="2" id="KW-0677">Repeat</keyword>
<feature type="domain" description="PROP1-like PPR" evidence="4">
    <location>
        <begin position="237"/>
        <end position="353"/>
    </location>
</feature>
<name>A0ABU6VGG9_9FABA</name>
<dbReference type="Proteomes" id="UP001341840">
    <property type="component" value="Unassembled WGS sequence"/>
</dbReference>
<keyword evidence="6" id="KW-1185">Reference proteome</keyword>
<comment type="similarity">
    <text evidence="1">Belongs to the PPR family. P subfamily.</text>
</comment>
<dbReference type="Gene3D" id="1.25.40.10">
    <property type="entry name" value="Tetratricopeptide repeat domain"/>
    <property type="match status" value="3"/>
</dbReference>
<accession>A0ABU6VGG9</accession>
<feature type="repeat" description="PPR" evidence="3">
    <location>
        <begin position="176"/>
        <end position="210"/>
    </location>
</feature>
<dbReference type="InterPro" id="IPR033443">
    <property type="entry name" value="PROP1-like_PPR_dom"/>
</dbReference>
<dbReference type="InterPro" id="IPR051240">
    <property type="entry name" value="Mito_RNA-Proc/Resp"/>
</dbReference>
<feature type="repeat" description="PPR" evidence="3">
    <location>
        <begin position="290"/>
        <end position="324"/>
    </location>
</feature>
<feature type="repeat" description="PPR" evidence="3">
    <location>
        <begin position="141"/>
        <end position="175"/>
    </location>
</feature>
<protein>
    <recommendedName>
        <fullName evidence="4">PROP1-like PPR domain-containing protein</fullName>
    </recommendedName>
</protein>
<dbReference type="NCBIfam" id="TIGR00756">
    <property type="entry name" value="PPR"/>
    <property type="match status" value="7"/>
</dbReference>
<evidence type="ECO:0000313" key="5">
    <source>
        <dbReference type="EMBL" id="MED6172371.1"/>
    </source>
</evidence>
<dbReference type="InterPro" id="IPR011990">
    <property type="entry name" value="TPR-like_helical_dom_sf"/>
</dbReference>
<dbReference type="PANTHER" id="PTHR47933:SF58">
    <property type="entry name" value="REPEAT-CONTAINING PROTEIN, PUTATIVE ISOFORM 1-RELATED"/>
    <property type="match status" value="1"/>
</dbReference>
<dbReference type="Pfam" id="PF12854">
    <property type="entry name" value="PPR_1"/>
    <property type="match status" value="1"/>
</dbReference>
<dbReference type="Pfam" id="PF13041">
    <property type="entry name" value="PPR_2"/>
    <property type="match status" value="1"/>
</dbReference>
<gene>
    <name evidence="5" type="ORF">PIB30_049451</name>
</gene>
<evidence type="ECO:0000256" key="3">
    <source>
        <dbReference type="PROSITE-ProRule" id="PRU00708"/>
    </source>
</evidence>
<dbReference type="SUPFAM" id="SSF48452">
    <property type="entry name" value="TPR-like"/>
    <property type="match status" value="1"/>
</dbReference>
<evidence type="ECO:0000259" key="4">
    <source>
        <dbReference type="Pfam" id="PF17177"/>
    </source>
</evidence>
<dbReference type="EMBL" id="JASCZI010151367">
    <property type="protein sequence ID" value="MED6172371.1"/>
    <property type="molecule type" value="Genomic_DNA"/>
</dbReference>
<proteinExistence type="inferred from homology"/>
<evidence type="ECO:0000256" key="1">
    <source>
        <dbReference type="ARBA" id="ARBA00007626"/>
    </source>
</evidence>
<dbReference type="PROSITE" id="PS51375">
    <property type="entry name" value="PPR"/>
    <property type="match status" value="6"/>
</dbReference>
<dbReference type="Pfam" id="PF17177">
    <property type="entry name" value="PPR_long"/>
    <property type="match status" value="1"/>
</dbReference>
<reference evidence="5 6" key="1">
    <citation type="journal article" date="2023" name="Plants (Basel)">
        <title>Bridging the Gap: Combining Genomics and Transcriptomics Approaches to Understand Stylosanthes scabra, an Orphan Legume from the Brazilian Caatinga.</title>
        <authorList>
            <person name="Ferreira-Neto J.R.C."/>
            <person name="da Silva M.D."/>
            <person name="Binneck E."/>
            <person name="de Melo N.F."/>
            <person name="da Silva R.H."/>
            <person name="de Melo A.L.T.M."/>
            <person name="Pandolfi V."/>
            <person name="Bustamante F.O."/>
            <person name="Brasileiro-Vidal A.C."/>
            <person name="Benko-Iseppon A.M."/>
        </authorList>
    </citation>
    <scope>NUCLEOTIDE SEQUENCE [LARGE SCALE GENOMIC DNA]</scope>
    <source>
        <tissue evidence="5">Leaves</tissue>
    </source>
</reference>
<evidence type="ECO:0000313" key="6">
    <source>
        <dbReference type="Proteomes" id="UP001341840"/>
    </source>
</evidence>
<organism evidence="5 6">
    <name type="scientific">Stylosanthes scabra</name>
    <dbReference type="NCBI Taxonomy" id="79078"/>
    <lineage>
        <taxon>Eukaryota</taxon>
        <taxon>Viridiplantae</taxon>
        <taxon>Streptophyta</taxon>
        <taxon>Embryophyta</taxon>
        <taxon>Tracheophyta</taxon>
        <taxon>Spermatophyta</taxon>
        <taxon>Magnoliopsida</taxon>
        <taxon>eudicotyledons</taxon>
        <taxon>Gunneridae</taxon>
        <taxon>Pentapetalae</taxon>
        <taxon>rosids</taxon>
        <taxon>fabids</taxon>
        <taxon>Fabales</taxon>
        <taxon>Fabaceae</taxon>
        <taxon>Papilionoideae</taxon>
        <taxon>50 kb inversion clade</taxon>
        <taxon>dalbergioids sensu lato</taxon>
        <taxon>Dalbergieae</taxon>
        <taxon>Pterocarpus clade</taxon>
        <taxon>Stylosanthes</taxon>
    </lineage>
</organism>
<feature type="repeat" description="PPR" evidence="3">
    <location>
        <begin position="255"/>
        <end position="289"/>
    </location>
</feature>
<feature type="repeat" description="PPR" evidence="3">
    <location>
        <begin position="361"/>
        <end position="395"/>
    </location>
</feature>